<evidence type="ECO:0000256" key="4">
    <source>
        <dbReference type="ARBA" id="ARBA00022692"/>
    </source>
</evidence>
<evidence type="ECO:0000259" key="10">
    <source>
        <dbReference type="Pfam" id="PF07715"/>
    </source>
</evidence>
<keyword evidence="6 8" id="KW-0472">Membrane</keyword>
<dbReference type="InterPro" id="IPR037066">
    <property type="entry name" value="Plug_dom_sf"/>
</dbReference>
<keyword evidence="3 8" id="KW-1134">Transmembrane beta strand</keyword>
<comment type="subcellular location">
    <subcellularLocation>
        <location evidence="1 8">Cell outer membrane</location>
        <topology evidence="1 8">Multi-pass membrane protein</topology>
    </subcellularLocation>
</comment>
<feature type="domain" description="TonB-dependent receptor plug" evidence="10">
    <location>
        <begin position="125"/>
        <end position="244"/>
    </location>
</feature>
<evidence type="ECO:0000256" key="6">
    <source>
        <dbReference type="ARBA" id="ARBA00023136"/>
    </source>
</evidence>
<evidence type="ECO:0000256" key="3">
    <source>
        <dbReference type="ARBA" id="ARBA00022452"/>
    </source>
</evidence>
<keyword evidence="7 8" id="KW-0998">Cell outer membrane</keyword>
<evidence type="ECO:0000313" key="11">
    <source>
        <dbReference type="EMBL" id="MDT3404919.1"/>
    </source>
</evidence>
<dbReference type="Gene3D" id="2.40.170.20">
    <property type="entry name" value="TonB-dependent receptor, beta-barrel domain"/>
    <property type="match status" value="1"/>
</dbReference>
<dbReference type="Pfam" id="PF07715">
    <property type="entry name" value="Plug"/>
    <property type="match status" value="1"/>
</dbReference>
<name>A0ABU3GYT2_9SPHI</name>
<evidence type="ECO:0000256" key="1">
    <source>
        <dbReference type="ARBA" id="ARBA00004571"/>
    </source>
</evidence>
<dbReference type="InterPro" id="IPR012910">
    <property type="entry name" value="Plug_dom"/>
</dbReference>
<evidence type="ECO:0000256" key="8">
    <source>
        <dbReference type="PROSITE-ProRule" id="PRU01360"/>
    </source>
</evidence>
<dbReference type="Gene3D" id="2.170.130.10">
    <property type="entry name" value="TonB-dependent receptor, plug domain"/>
    <property type="match status" value="1"/>
</dbReference>
<keyword evidence="12" id="KW-1185">Reference proteome</keyword>
<sequence>MQIFTLQCWRRCGMLALIMSLFWMVPSTALGQGMVTVSGTVSSKDDGSSLPGTSVKLKNGALGTTTDVNGKYSISVPQGAVLVFSQVGMEQVEQTVKESTMNIVMTTKQGSLNEVVVIGYGTTTKQNLTTAVTKIDPKKIPTAANSSVPEMLFGRAAGLQVTQQSSQPGGNINISVRGKGTPLYVVDGVLFPSGGLEPSNGSSIELQGVNRGALAGLNPNDIESIEVLKDASAAIYGVSAANGVILITTKKGKAGRMNISYDGNRSLVKNLPYLKPLNPTDYMSYFNQLNRDKYLSDRNMAPFGTVTANLSGYTQTYSAAQIAAAGKGTDWLGQVLRNGSVDNHNVSINGGTEKLTYFFSGQYFNQQGTVKGSDLTRYSGRMNLSFELASWVKLNTNISANRNSYGNPQAGWQTGGSGTQGFNALQAALAYPTSVPVYDATGAYSIFRNTGNPLSLLTINDKTKFEGMLSNFSLDFTIIPKMLTAKVLYGNNSENSVRDFYIPSDVFFGQLYKSRASLGESRRLNQTMEASFSFKKNIKNILNIDAVMGVGRYLNDNSGFGIETSNVLDAINTENLATATGPRVISSYIGRDQLRSFFIRTNFDFLDRYLLSLSLRRDGTDKFYPDNKYQNFPSISGAWKISSEPFFKGMDVVSLAKIRASYGTTGTSPGTAAYGIYGPDATAITFNNGSVVYIPYRQTAFDNPNLRWPITKTLDLGFDFGILKDRINGSVDWYREELTRLVQNAATAQLSTISTAPVNGGHQRREGIDISLNSTNIQTQNFSWNSNINFTNFKIRWVERFSFDPLPRGGSLEDPIGTIYVYETNGILQQGQTLPTSQPNGAKKPGSPIFVDQNGNGTLDDGDIVKRAGVPKGIIGFGNNFRYKNIDLAVFMYGQYGAWGYDYTTKWGDPLALLAGNQSGTDRIKQAWSTSNTAGTLPGAAYNETTVTGLNAGIDTRLAKRDFIRCRNITAGYTFGGPAIQKFAKSIRVFADVQNAFIITGFKSIDPEIQAANANGGPAPYPMARTISLGLRANF</sequence>
<evidence type="ECO:0000256" key="9">
    <source>
        <dbReference type="SAM" id="SignalP"/>
    </source>
</evidence>
<accession>A0ABU3GYT2</accession>
<evidence type="ECO:0000256" key="7">
    <source>
        <dbReference type="ARBA" id="ARBA00023237"/>
    </source>
</evidence>
<dbReference type="PANTHER" id="PTHR30069:SF29">
    <property type="entry name" value="HEMOGLOBIN AND HEMOGLOBIN-HAPTOGLOBIN-BINDING PROTEIN 1-RELATED"/>
    <property type="match status" value="1"/>
</dbReference>
<dbReference type="InterPro" id="IPR023997">
    <property type="entry name" value="TonB-dep_OMP_SusC/RagA_CS"/>
</dbReference>
<keyword evidence="5 9" id="KW-0732">Signal</keyword>
<comment type="caution">
    <text evidence="11">The sequence shown here is derived from an EMBL/GenBank/DDBJ whole genome shotgun (WGS) entry which is preliminary data.</text>
</comment>
<dbReference type="NCBIfam" id="TIGR04057">
    <property type="entry name" value="SusC_RagA_signa"/>
    <property type="match status" value="1"/>
</dbReference>
<feature type="signal peptide" evidence="9">
    <location>
        <begin position="1"/>
        <end position="29"/>
    </location>
</feature>
<protein>
    <submittedName>
        <fullName evidence="11">TonB-linked SusC/RagA family outer membrane protein</fullName>
    </submittedName>
</protein>
<keyword evidence="4 8" id="KW-0812">Transmembrane</keyword>
<dbReference type="Pfam" id="PF13715">
    <property type="entry name" value="CarbopepD_reg_2"/>
    <property type="match status" value="1"/>
</dbReference>
<dbReference type="SUPFAM" id="SSF49464">
    <property type="entry name" value="Carboxypeptidase regulatory domain-like"/>
    <property type="match status" value="1"/>
</dbReference>
<dbReference type="InterPro" id="IPR023996">
    <property type="entry name" value="TonB-dep_OMP_SusC/RagA"/>
</dbReference>
<dbReference type="PROSITE" id="PS52016">
    <property type="entry name" value="TONB_DEPENDENT_REC_3"/>
    <property type="match status" value="1"/>
</dbReference>
<dbReference type="InterPro" id="IPR036942">
    <property type="entry name" value="Beta-barrel_TonB_sf"/>
</dbReference>
<dbReference type="InterPro" id="IPR008969">
    <property type="entry name" value="CarboxyPept-like_regulatory"/>
</dbReference>
<dbReference type="EMBL" id="JAVLVU010000001">
    <property type="protein sequence ID" value="MDT3404919.1"/>
    <property type="molecule type" value="Genomic_DNA"/>
</dbReference>
<dbReference type="SUPFAM" id="SSF56935">
    <property type="entry name" value="Porins"/>
    <property type="match status" value="1"/>
</dbReference>
<keyword evidence="2 8" id="KW-0813">Transport</keyword>
<evidence type="ECO:0000256" key="2">
    <source>
        <dbReference type="ARBA" id="ARBA00022448"/>
    </source>
</evidence>
<evidence type="ECO:0000256" key="5">
    <source>
        <dbReference type="ARBA" id="ARBA00022729"/>
    </source>
</evidence>
<reference evidence="12" key="1">
    <citation type="submission" date="2023-07" db="EMBL/GenBank/DDBJ databases">
        <title>Functional and genomic diversity of the sorghum phyllosphere microbiome.</title>
        <authorList>
            <person name="Shade A."/>
        </authorList>
    </citation>
    <scope>NUCLEOTIDE SEQUENCE [LARGE SCALE GENOMIC DNA]</scope>
    <source>
        <strain evidence="12">SORGH_AS_0422</strain>
    </source>
</reference>
<dbReference type="NCBIfam" id="TIGR04056">
    <property type="entry name" value="OMP_RagA_SusC"/>
    <property type="match status" value="1"/>
</dbReference>
<dbReference type="InterPro" id="IPR039426">
    <property type="entry name" value="TonB-dep_rcpt-like"/>
</dbReference>
<dbReference type="Gene3D" id="2.60.40.1120">
    <property type="entry name" value="Carboxypeptidase-like, regulatory domain"/>
    <property type="match status" value="1"/>
</dbReference>
<evidence type="ECO:0000313" key="12">
    <source>
        <dbReference type="Proteomes" id="UP001258315"/>
    </source>
</evidence>
<gene>
    <name evidence="11" type="ORF">QE417_003991</name>
</gene>
<feature type="chain" id="PRO_5045292165" evidence="9">
    <location>
        <begin position="30"/>
        <end position="1035"/>
    </location>
</feature>
<comment type="similarity">
    <text evidence="8">Belongs to the TonB-dependent receptor family.</text>
</comment>
<dbReference type="Proteomes" id="UP001258315">
    <property type="component" value="Unassembled WGS sequence"/>
</dbReference>
<organism evidence="11 12">
    <name type="scientific">Mucilaginibacter terrae</name>
    <dbReference type="NCBI Taxonomy" id="1955052"/>
    <lineage>
        <taxon>Bacteria</taxon>
        <taxon>Pseudomonadati</taxon>
        <taxon>Bacteroidota</taxon>
        <taxon>Sphingobacteriia</taxon>
        <taxon>Sphingobacteriales</taxon>
        <taxon>Sphingobacteriaceae</taxon>
        <taxon>Mucilaginibacter</taxon>
    </lineage>
</organism>
<dbReference type="PANTHER" id="PTHR30069">
    <property type="entry name" value="TONB-DEPENDENT OUTER MEMBRANE RECEPTOR"/>
    <property type="match status" value="1"/>
</dbReference>
<proteinExistence type="inferred from homology"/>